<dbReference type="AlphaFoldDB" id="D3PKA1"/>
<evidence type="ECO:0000256" key="3">
    <source>
        <dbReference type="ARBA" id="ARBA00022603"/>
    </source>
</evidence>
<dbReference type="GO" id="GO:0008983">
    <property type="term" value="F:protein-glutamate O-methyltransferase activity"/>
    <property type="evidence" value="ECO:0007669"/>
    <property type="project" value="UniProtKB-EC"/>
</dbReference>
<protein>
    <recommendedName>
        <fullName evidence="2">protein-glutamate O-methyltransferase</fullName>
        <ecNumber evidence="2">2.1.1.80</ecNumber>
    </recommendedName>
</protein>
<dbReference type="EMBL" id="CP000613">
    <property type="protein sequence ID" value="ADC68621.1"/>
    <property type="molecule type" value="Genomic_DNA"/>
</dbReference>
<dbReference type="HOGENOM" id="CLU_025854_4_1_5"/>
<dbReference type="STRING" id="414684.RC1_2130"/>
<feature type="domain" description="CheR-type methyltransferase" evidence="7">
    <location>
        <begin position="31"/>
        <end position="289"/>
    </location>
</feature>
<dbReference type="SUPFAM" id="SSF47757">
    <property type="entry name" value="Chemotaxis receptor methyltransferase CheR, N-terminal domain"/>
    <property type="match status" value="1"/>
</dbReference>
<dbReference type="KEGG" id="rce:RC1_2130"/>
<dbReference type="InterPro" id="IPR036804">
    <property type="entry name" value="CheR_N_sf"/>
</dbReference>
<dbReference type="eggNOG" id="COG1352">
    <property type="taxonomic scope" value="Bacteria"/>
</dbReference>
<dbReference type="Proteomes" id="UP000001591">
    <property type="component" value="Chromosome"/>
</dbReference>
<name>D3PKA1_RHOCS</name>
<dbReference type="RefSeq" id="WP_012567303.1">
    <property type="nucleotide sequence ID" value="NC_011420.2"/>
</dbReference>
<keyword evidence="4" id="KW-0808">Transferase</keyword>
<evidence type="ECO:0000313" key="9">
    <source>
        <dbReference type="Proteomes" id="UP000001591"/>
    </source>
</evidence>
<dbReference type="PANTHER" id="PTHR24422">
    <property type="entry name" value="CHEMOTAXIS PROTEIN METHYLTRANSFERASE"/>
    <property type="match status" value="1"/>
</dbReference>
<dbReference type="PRINTS" id="PR00996">
    <property type="entry name" value="CHERMTFRASE"/>
</dbReference>
<dbReference type="EC" id="2.1.1.80" evidence="2"/>
<evidence type="ECO:0000256" key="6">
    <source>
        <dbReference type="SAM" id="MobiDB-lite"/>
    </source>
</evidence>
<dbReference type="SUPFAM" id="SSF53335">
    <property type="entry name" value="S-adenosyl-L-methionine-dependent methyltransferases"/>
    <property type="match status" value="1"/>
</dbReference>
<dbReference type="OrthoDB" id="9816309at2"/>
<evidence type="ECO:0000259" key="7">
    <source>
        <dbReference type="PROSITE" id="PS50123"/>
    </source>
</evidence>
<keyword evidence="3 8" id="KW-0489">Methyltransferase</keyword>
<sequence>MTRTAPPDPRAARLRADPVFAALKGWAVAATGMSFLNARDDSVAAALLRRMEAGGFASPAQYLRCLESPEGEAEREALIGELTIGETYFFRFRAQWDAFADLVVPNILERNRALRRLHLWCAGCATGPEPYTAAILLHDLFGRRLKGWDLRILGSDLNRGFLEEAGRAVYSDWALRATPDEVRARCFDRSGRDWVLKPDYRRGVEFHRHNLVHDPFPPADGFSPDLILCRNVFIYFDTATNRAVVARFRDLLGDGGWLMVGHAETDVRLFDGFETVALKDTMLYRRTDRPTPRRPFARARGPARPVPCAPKGRPLLRPTVRQAGVPPRREGAATALVAPPSATAPAGAPPVPEPPAPVPDLPERYRAILELLAADALPEAARLSLDWLTEDVMTPWPHLALAAVFGHRGDSARCEKALRDALYLDRTLLLAHYELGCLLRPTDAAAARRSFRTVVGLSQRLPADGAVPGAPALTVAELSAAASLQLDRLGGAP</sequence>
<dbReference type="GO" id="GO:0032259">
    <property type="term" value="P:methylation"/>
    <property type="evidence" value="ECO:0007669"/>
    <property type="project" value="UniProtKB-KW"/>
</dbReference>
<dbReference type="SMART" id="SM00138">
    <property type="entry name" value="MeTrc"/>
    <property type="match status" value="1"/>
</dbReference>
<dbReference type="Pfam" id="PF01739">
    <property type="entry name" value="CheR"/>
    <property type="match status" value="1"/>
</dbReference>
<proteinExistence type="predicted"/>
<accession>D3PKA1</accession>
<gene>
    <name evidence="8" type="primary">cheR3</name>
    <name evidence="8" type="ordered locus">RC1_2130</name>
</gene>
<dbReference type="InterPro" id="IPR050903">
    <property type="entry name" value="Bact_Chemotaxis_MeTrfase"/>
</dbReference>
<dbReference type="PROSITE" id="PS50123">
    <property type="entry name" value="CHER"/>
    <property type="match status" value="1"/>
</dbReference>
<organism evidence="8 9">
    <name type="scientific">Rhodospirillum centenum (strain ATCC 51521 / SW)</name>
    <dbReference type="NCBI Taxonomy" id="414684"/>
    <lineage>
        <taxon>Bacteria</taxon>
        <taxon>Pseudomonadati</taxon>
        <taxon>Pseudomonadota</taxon>
        <taxon>Alphaproteobacteria</taxon>
        <taxon>Rhodospirillales</taxon>
        <taxon>Rhodospirillaceae</taxon>
        <taxon>Rhodospirillum</taxon>
    </lineage>
</organism>
<dbReference type="InterPro" id="IPR000780">
    <property type="entry name" value="CheR_MeTrfase"/>
</dbReference>
<feature type="region of interest" description="Disordered" evidence="6">
    <location>
        <begin position="287"/>
        <end position="319"/>
    </location>
</feature>
<evidence type="ECO:0000256" key="5">
    <source>
        <dbReference type="ARBA" id="ARBA00022691"/>
    </source>
</evidence>
<comment type="catalytic activity">
    <reaction evidence="1">
        <text>L-glutamyl-[protein] + S-adenosyl-L-methionine = [protein]-L-glutamate 5-O-methyl ester + S-adenosyl-L-homocysteine</text>
        <dbReference type="Rhea" id="RHEA:24452"/>
        <dbReference type="Rhea" id="RHEA-COMP:10208"/>
        <dbReference type="Rhea" id="RHEA-COMP:10311"/>
        <dbReference type="ChEBI" id="CHEBI:29973"/>
        <dbReference type="ChEBI" id="CHEBI:57856"/>
        <dbReference type="ChEBI" id="CHEBI:59789"/>
        <dbReference type="ChEBI" id="CHEBI:82795"/>
        <dbReference type="EC" id="2.1.1.80"/>
    </reaction>
</comment>
<dbReference type="InterPro" id="IPR022642">
    <property type="entry name" value="CheR_C"/>
</dbReference>
<keyword evidence="9" id="KW-1185">Reference proteome</keyword>
<dbReference type="Gene3D" id="3.40.50.150">
    <property type="entry name" value="Vaccinia Virus protein VP39"/>
    <property type="match status" value="1"/>
</dbReference>
<dbReference type="PANTHER" id="PTHR24422:SF19">
    <property type="entry name" value="CHEMOTAXIS PROTEIN METHYLTRANSFERASE"/>
    <property type="match status" value="1"/>
</dbReference>
<keyword evidence="5" id="KW-0949">S-adenosyl-L-methionine</keyword>
<reference evidence="8 9" key="1">
    <citation type="journal article" date="2010" name="BMC Genomics">
        <title>Metabolic flexibility revealed in the genome of the cyst-forming alpha-1 proteobacterium Rhodospirillum centenum.</title>
        <authorList>
            <person name="Lu Y.K."/>
            <person name="Marden J."/>
            <person name="Han M."/>
            <person name="Swingley W.D."/>
            <person name="Mastrian S.D."/>
            <person name="Chowdhury S.R."/>
            <person name="Hao J."/>
            <person name="Helmy T."/>
            <person name="Kim S."/>
            <person name="Kurdoglu A.A."/>
            <person name="Matthies H.J."/>
            <person name="Rollo D."/>
            <person name="Stothard P."/>
            <person name="Blankenship R.E."/>
            <person name="Bauer C.E."/>
            <person name="Touchman J.W."/>
        </authorList>
    </citation>
    <scope>NUCLEOTIDE SEQUENCE [LARGE SCALE GENOMIC DNA]</scope>
    <source>
        <strain evidence="9">ATCC 51521 / SW</strain>
    </source>
</reference>
<evidence type="ECO:0000256" key="1">
    <source>
        <dbReference type="ARBA" id="ARBA00001541"/>
    </source>
</evidence>
<dbReference type="Gene3D" id="1.10.155.10">
    <property type="entry name" value="Chemotaxis receptor methyltransferase CheR, N-terminal domain"/>
    <property type="match status" value="1"/>
</dbReference>
<evidence type="ECO:0000313" key="8">
    <source>
        <dbReference type="EMBL" id="ADC68621.1"/>
    </source>
</evidence>
<evidence type="ECO:0000256" key="2">
    <source>
        <dbReference type="ARBA" id="ARBA00012534"/>
    </source>
</evidence>
<dbReference type="InterPro" id="IPR029063">
    <property type="entry name" value="SAM-dependent_MTases_sf"/>
</dbReference>
<evidence type="ECO:0000256" key="4">
    <source>
        <dbReference type="ARBA" id="ARBA00022679"/>
    </source>
</evidence>